<sequence length="175" mass="20457">MSYFLLVGIHGVGKTTLTDKLKTFMNIISLSVSDLIREAGNDIKSGEKFTQNIENNQDLWKLKLSEYIFSNDEIVLLDGHFTLLNANAEIVELPFSIFNDIEIKKIILKTERPEVIKNRLETRDNKSWDEGLIYDFQEAEIKRAKEFSKLKNIPIFEIQSDQEIKELIRFIQLRF</sequence>
<dbReference type="EMBL" id="JBBMFO010000015">
    <property type="protein sequence ID" value="MEQ2401114.1"/>
    <property type="molecule type" value="Genomic_DNA"/>
</dbReference>
<evidence type="ECO:0000313" key="1">
    <source>
        <dbReference type="EMBL" id="MEQ2401114.1"/>
    </source>
</evidence>
<dbReference type="RefSeq" id="WP_349170671.1">
    <property type="nucleotide sequence ID" value="NZ_JBBMFO010000015.1"/>
</dbReference>
<reference evidence="1 2" key="1">
    <citation type="submission" date="2024-03" db="EMBL/GenBank/DDBJ databases">
        <title>Human intestinal bacterial collection.</title>
        <authorList>
            <person name="Pauvert C."/>
            <person name="Hitch T.C.A."/>
            <person name="Clavel T."/>
        </authorList>
    </citation>
    <scope>NUCLEOTIDE SEQUENCE [LARGE SCALE GENOMIC DNA]</scope>
    <source>
        <strain evidence="1 2">CLA-SR-H025</strain>
    </source>
</reference>
<dbReference type="SUPFAM" id="SSF52540">
    <property type="entry name" value="P-loop containing nucleoside triphosphate hydrolases"/>
    <property type="match status" value="1"/>
</dbReference>
<comment type="caution">
    <text evidence="1">The sequence shown here is derived from an EMBL/GenBank/DDBJ whole genome shotgun (WGS) entry which is preliminary data.</text>
</comment>
<evidence type="ECO:0000313" key="2">
    <source>
        <dbReference type="Proteomes" id="UP001447979"/>
    </source>
</evidence>
<dbReference type="InterPro" id="IPR027417">
    <property type="entry name" value="P-loop_NTPase"/>
</dbReference>
<keyword evidence="1" id="KW-0547">Nucleotide-binding</keyword>
<dbReference type="Pfam" id="PF13207">
    <property type="entry name" value="AAA_17"/>
    <property type="match status" value="1"/>
</dbReference>
<dbReference type="Gene3D" id="3.40.50.300">
    <property type="entry name" value="P-loop containing nucleotide triphosphate hydrolases"/>
    <property type="match status" value="1"/>
</dbReference>
<gene>
    <name evidence="1" type="ORF">WMO19_05785</name>
</gene>
<proteinExistence type="predicted"/>
<name>A0ABV1CG67_9FIRM</name>
<dbReference type="GO" id="GO:0005524">
    <property type="term" value="F:ATP binding"/>
    <property type="evidence" value="ECO:0007669"/>
    <property type="project" value="UniProtKB-KW"/>
</dbReference>
<dbReference type="Proteomes" id="UP001447979">
    <property type="component" value="Unassembled WGS sequence"/>
</dbReference>
<protein>
    <submittedName>
        <fullName evidence="1">ATP-binding protein</fullName>
    </submittedName>
</protein>
<keyword evidence="2" id="KW-1185">Reference proteome</keyword>
<keyword evidence="1" id="KW-0067">ATP-binding</keyword>
<accession>A0ABV1CG67</accession>
<organism evidence="1 2">
    <name type="scientific">Peptoniphilus hominis</name>
    <name type="common">ex Hitch et al. 2025</name>
    <dbReference type="NCBI Taxonomy" id="3133174"/>
    <lineage>
        <taxon>Bacteria</taxon>
        <taxon>Bacillati</taxon>
        <taxon>Bacillota</taxon>
        <taxon>Tissierellia</taxon>
        <taxon>Tissierellales</taxon>
        <taxon>Peptoniphilaceae</taxon>
        <taxon>Peptoniphilus</taxon>
    </lineage>
</organism>